<evidence type="ECO:0000256" key="2">
    <source>
        <dbReference type="SAM" id="Phobius"/>
    </source>
</evidence>
<dbReference type="RefSeq" id="WP_018475529.1">
    <property type="nucleotide sequence ID" value="NZ_BMWX01000006.1"/>
</dbReference>
<evidence type="ECO:0000256" key="1">
    <source>
        <dbReference type="SAM" id="MobiDB-lite"/>
    </source>
</evidence>
<organism evidence="3 4">
    <name type="scientific">Echinicola pacifica</name>
    <dbReference type="NCBI Taxonomy" id="346377"/>
    <lineage>
        <taxon>Bacteria</taxon>
        <taxon>Pseudomonadati</taxon>
        <taxon>Bacteroidota</taxon>
        <taxon>Cytophagia</taxon>
        <taxon>Cytophagales</taxon>
        <taxon>Cyclobacteriaceae</taxon>
        <taxon>Echinicola</taxon>
    </lineage>
</organism>
<dbReference type="EMBL" id="BMWX01000006">
    <property type="protein sequence ID" value="GGZ35914.1"/>
    <property type="molecule type" value="Genomic_DNA"/>
</dbReference>
<feature type="region of interest" description="Disordered" evidence="1">
    <location>
        <begin position="73"/>
        <end position="157"/>
    </location>
</feature>
<evidence type="ECO:0000313" key="3">
    <source>
        <dbReference type="EMBL" id="GGZ35914.1"/>
    </source>
</evidence>
<keyword evidence="4" id="KW-1185">Reference proteome</keyword>
<feature type="region of interest" description="Disordered" evidence="1">
    <location>
        <begin position="1"/>
        <end position="20"/>
    </location>
</feature>
<feature type="compositionally biased region" description="Polar residues" evidence="1">
    <location>
        <begin position="92"/>
        <end position="102"/>
    </location>
</feature>
<protein>
    <submittedName>
        <fullName evidence="3">Uncharacterized protein</fullName>
    </submittedName>
</protein>
<dbReference type="AlphaFoldDB" id="A0A918Q6S4"/>
<reference evidence="3" key="1">
    <citation type="journal article" date="2014" name="Int. J. Syst. Evol. Microbiol.">
        <title>Complete genome sequence of Corynebacterium casei LMG S-19264T (=DSM 44701T), isolated from a smear-ripened cheese.</title>
        <authorList>
            <consortium name="US DOE Joint Genome Institute (JGI-PGF)"/>
            <person name="Walter F."/>
            <person name="Albersmeier A."/>
            <person name="Kalinowski J."/>
            <person name="Ruckert C."/>
        </authorList>
    </citation>
    <scope>NUCLEOTIDE SEQUENCE</scope>
    <source>
        <strain evidence="3">KCTC 12368</strain>
    </source>
</reference>
<name>A0A918Q6S4_9BACT</name>
<proteinExistence type="predicted"/>
<dbReference type="Proteomes" id="UP000619457">
    <property type="component" value="Unassembled WGS sequence"/>
</dbReference>
<comment type="caution">
    <text evidence="3">The sequence shown here is derived from an EMBL/GenBank/DDBJ whole genome shotgun (WGS) entry which is preliminary data.</text>
</comment>
<feature type="compositionally biased region" description="Basic and acidic residues" evidence="1">
    <location>
        <begin position="7"/>
        <end position="20"/>
    </location>
</feature>
<keyword evidence="2" id="KW-0472">Membrane</keyword>
<reference evidence="3" key="2">
    <citation type="submission" date="2020-09" db="EMBL/GenBank/DDBJ databases">
        <authorList>
            <person name="Sun Q."/>
            <person name="Kim S."/>
        </authorList>
    </citation>
    <scope>NUCLEOTIDE SEQUENCE</scope>
    <source>
        <strain evidence="3">KCTC 12368</strain>
    </source>
</reference>
<keyword evidence="2" id="KW-0812">Transmembrane</keyword>
<sequence length="262" mass="28668">MDNQKNNIDELFRKKLENHSERPSKLAWEKLESQLGPQAKKGSPLWLRIAASLLIIGLAGYIGWSIAPDQTVETPHPIADNSPALPSDEQEGSVQNLPSTVEQVEEPSPKQEVPATQKVPESFPLKDDKAKKQHDGDKVNKQVQPKPSKVQKEIPIEIPSASTGNLALEIEEYPAKASFNPEELIAAADIAPPIESEPVSYKVSIKSSGISEKPKKEKLVTEIGDKINTIGGLISKVDDGYAQLQDAKNNLFAELVSKKETN</sequence>
<evidence type="ECO:0000313" key="4">
    <source>
        <dbReference type="Proteomes" id="UP000619457"/>
    </source>
</evidence>
<accession>A0A918Q6S4</accession>
<feature type="transmembrane region" description="Helical" evidence="2">
    <location>
        <begin position="45"/>
        <end position="64"/>
    </location>
</feature>
<feature type="compositionally biased region" description="Basic and acidic residues" evidence="1">
    <location>
        <begin position="124"/>
        <end position="140"/>
    </location>
</feature>
<gene>
    <name evidence="3" type="ORF">GCM10007049_31490</name>
</gene>
<keyword evidence="2" id="KW-1133">Transmembrane helix</keyword>